<feature type="transmembrane region" description="Helical" evidence="1">
    <location>
        <begin position="58"/>
        <end position="80"/>
    </location>
</feature>
<keyword evidence="1" id="KW-0472">Membrane</keyword>
<accession>A0AAQ4EZX1</accession>
<evidence type="ECO:0000256" key="1">
    <source>
        <dbReference type="SAM" id="Phobius"/>
    </source>
</evidence>
<reference evidence="2 3" key="1">
    <citation type="journal article" date="2023" name="Arcadia Sci">
        <title>De novo assembly of a long-read Amblyomma americanum tick genome.</title>
        <authorList>
            <person name="Chou S."/>
            <person name="Poskanzer K.E."/>
            <person name="Rollins M."/>
            <person name="Thuy-Boun P.S."/>
        </authorList>
    </citation>
    <scope>NUCLEOTIDE SEQUENCE [LARGE SCALE GENOMIC DNA]</scope>
    <source>
        <strain evidence="2">F_SG_1</strain>
        <tissue evidence="2">Salivary glands</tissue>
    </source>
</reference>
<comment type="caution">
    <text evidence="2">The sequence shown here is derived from an EMBL/GenBank/DDBJ whole genome shotgun (WGS) entry which is preliminary data.</text>
</comment>
<organism evidence="2 3">
    <name type="scientific">Amblyomma americanum</name>
    <name type="common">Lone star tick</name>
    <dbReference type="NCBI Taxonomy" id="6943"/>
    <lineage>
        <taxon>Eukaryota</taxon>
        <taxon>Metazoa</taxon>
        <taxon>Ecdysozoa</taxon>
        <taxon>Arthropoda</taxon>
        <taxon>Chelicerata</taxon>
        <taxon>Arachnida</taxon>
        <taxon>Acari</taxon>
        <taxon>Parasitiformes</taxon>
        <taxon>Ixodida</taxon>
        <taxon>Ixodoidea</taxon>
        <taxon>Ixodidae</taxon>
        <taxon>Amblyomminae</taxon>
        <taxon>Amblyomma</taxon>
    </lineage>
</organism>
<gene>
    <name evidence="2" type="ORF">V5799_018408</name>
</gene>
<name>A0AAQ4EZX1_AMBAM</name>
<evidence type="ECO:0000313" key="2">
    <source>
        <dbReference type="EMBL" id="KAK8780251.1"/>
    </source>
</evidence>
<keyword evidence="3" id="KW-1185">Reference proteome</keyword>
<dbReference type="Proteomes" id="UP001321473">
    <property type="component" value="Unassembled WGS sequence"/>
</dbReference>
<proteinExistence type="predicted"/>
<keyword evidence="1" id="KW-1133">Transmembrane helix</keyword>
<sequence length="355" mass="37281">MDAYGCPVGRLTDLAATINHSDAFVVLSAAAAVLALGANLTQALVILCLAWRSWKCAYHLALSLCGLLSAAALLWHLVALRLPEHSRAGCGAAPSALSVALLVGYVAHVTAPIVHRCVADTWPRAFAGHARNRGLCVLLSGFAWCETGLLAVTVLSDWPSGGGGGDESADACSLPHVWSSAFSTFVCALYAFHIVVDLAVLVDMTASAARKARAAPPQPLPTIAAAADSCRRADDDDDFPGDDDGASSALSRADLVALWTKFALLVAGTLPFIGFMFYLMVALPPTVSSSAGRSCPSFRDALPLWTLLCTLLLGFTLPMVNACCDPVVAEGSVYIVRVLCCSPRQHRRVAPTRHV</sequence>
<feature type="transmembrane region" description="Helical" evidence="1">
    <location>
        <begin position="92"/>
        <end position="114"/>
    </location>
</feature>
<feature type="transmembrane region" description="Helical" evidence="1">
    <location>
        <begin position="301"/>
        <end position="320"/>
    </location>
</feature>
<dbReference type="AlphaFoldDB" id="A0AAQ4EZX1"/>
<keyword evidence="1" id="KW-0812">Transmembrane</keyword>
<feature type="transmembrane region" description="Helical" evidence="1">
    <location>
        <begin position="135"/>
        <end position="156"/>
    </location>
</feature>
<evidence type="ECO:0000313" key="3">
    <source>
        <dbReference type="Proteomes" id="UP001321473"/>
    </source>
</evidence>
<feature type="transmembrane region" description="Helical" evidence="1">
    <location>
        <begin position="262"/>
        <end position="281"/>
    </location>
</feature>
<dbReference type="EMBL" id="JARKHS020009057">
    <property type="protein sequence ID" value="KAK8780251.1"/>
    <property type="molecule type" value="Genomic_DNA"/>
</dbReference>
<protein>
    <submittedName>
        <fullName evidence="2">Uncharacterized protein</fullName>
    </submittedName>
</protein>
<feature type="transmembrane region" description="Helical" evidence="1">
    <location>
        <begin position="23"/>
        <end position="51"/>
    </location>
</feature>
<feature type="transmembrane region" description="Helical" evidence="1">
    <location>
        <begin position="176"/>
        <end position="202"/>
    </location>
</feature>